<keyword evidence="3" id="KW-1185">Reference proteome</keyword>
<gene>
    <name evidence="2" type="ORF">A4U43_C04F27100</name>
</gene>
<evidence type="ECO:0000256" key="1">
    <source>
        <dbReference type="SAM" id="MobiDB-lite"/>
    </source>
</evidence>
<proteinExistence type="predicted"/>
<name>A0A5P1F8V7_ASPOF</name>
<evidence type="ECO:0000313" key="2">
    <source>
        <dbReference type="EMBL" id="ONK73091.1"/>
    </source>
</evidence>
<evidence type="ECO:0000313" key="3">
    <source>
        <dbReference type="Proteomes" id="UP000243459"/>
    </source>
</evidence>
<sequence length="68" mass="8091">MTHVEKESGSTMPVMTTRRFGKELATRELQKDRDRLDGPVKYLEKDVEVEYCEQNDAYEWARRAHMDI</sequence>
<dbReference type="EMBL" id="CM007384">
    <property type="protein sequence ID" value="ONK73091.1"/>
    <property type="molecule type" value="Genomic_DNA"/>
</dbReference>
<dbReference type="Proteomes" id="UP000243459">
    <property type="component" value="Chromosome 4"/>
</dbReference>
<protein>
    <submittedName>
        <fullName evidence="2">Uncharacterized protein</fullName>
    </submittedName>
</protein>
<feature type="region of interest" description="Disordered" evidence="1">
    <location>
        <begin position="1"/>
        <end position="23"/>
    </location>
</feature>
<organism evidence="2 3">
    <name type="scientific">Asparagus officinalis</name>
    <name type="common">Garden asparagus</name>
    <dbReference type="NCBI Taxonomy" id="4686"/>
    <lineage>
        <taxon>Eukaryota</taxon>
        <taxon>Viridiplantae</taxon>
        <taxon>Streptophyta</taxon>
        <taxon>Embryophyta</taxon>
        <taxon>Tracheophyta</taxon>
        <taxon>Spermatophyta</taxon>
        <taxon>Magnoliopsida</taxon>
        <taxon>Liliopsida</taxon>
        <taxon>Asparagales</taxon>
        <taxon>Asparagaceae</taxon>
        <taxon>Asparagoideae</taxon>
        <taxon>Asparagus</taxon>
    </lineage>
</organism>
<dbReference type="AlphaFoldDB" id="A0A5P1F8V7"/>
<accession>A0A5P1F8V7</accession>
<reference evidence="3" key="1">
    <citation type="journal article" date="2017" name="Nat. Commun.">
        <title>The asparagus genome sheds light on the origin and evolution of a young Y chromosome.</title>
        <authorList>
            <person name="Harkess A."/>
            <person name="Zhou J."/>
            <person name="Xu C."/>
            <person name="Bowers J.E."/>
            <person name="Van der Hulst R."/>
            <person name="Ayyampalayam S."/>
            <person name="Mercati F."/>
            <person name="Riccardi P."/>
            <person name="McKain M.R."/>
            <person name="Kakrana A."/>
            <person name="Tang H."/>
            <person name="Ray J."/>
            <person name="Groenendijk J."/>
            <person name="Arikit S."/>
            <person name="Mathioni S.M."/>
            <person name="Nakano M."/>
            <person name="Shan H."/>
            <person name="Telgmann-Rauber A."/>
            <person name="Kanno A."/>
            <person name="Yue Z."/>
            <person name="Chen H."/>
            <person name="Li W."/>
            <person name="Chen Y."/>
            <person name="Xu X."/>
            <person name="Zhang Y."/>
            <person name="Luo S."/>
            <person name="Chen H."/>
            <person name="Gao J."/>
            <person name="Mao Z."/>
            <person name="Pires J.C."/>
            <person name="Luo M."/>
            <person name="Kudrna D."/>
            <person name="Wing R.A."/>
            <person name="Meyers B.C."/>
            <person name="Yi K."/>
            <person name="Kong H."/>
            <person name="Lavrijsen P."/>
            <person name="Sunseri F."/>
            <person name="Falavigna A."/>
            <person name="Ye Y."/>
            <person name="Leebens-Mack J.H."/>
            <person name="Chen G."/>
        </authorList>
    </citation>
    <scope>NUCLEOTIDE SEQUENCE [LARGE SCALE GENOMIC DNA]</scope>
    <source>
        <strain evidence="3">cv. DH0086</strain>
    </source>
</reference>
<dbReference type="Gramene" id="ONK73091">
    <property type="protein sequence ID" value="ONK73091"/>
    <property type="gene ID" value="A4U43_C04F27100"/>
</dbReference>